<dbReference type="SUPFAM" id="SSF51182">
    <property type="entry name" value="RmlC-like cupins"/>
    <property type="match status" value="1"/>
</dbReference>
<dbReference type="KEGG" id="ppai:E1956_42455"/>
<organism evidence="1 2">
    <name type="scientific">Paraburkholderia pallida</name>
    <dbReference type="NCBI Taxonomy" id="2547399"/>
    <lineage>
        <taxon>Bacteria</taxon>
        <taxon>Pseudomonadati</taxon>
        <taxon>Pseudomonadota</taxon>
        <taxon>Betaproteobacteria</taxon>
        <taxon>Burkholderiales</taxon>
        <taxon>Burkholderiaceae</taxon>
        <taxon>Paraburkholderia</taxon>
    </lineage>
</organism>
<dbReference type="RefSeq" id="WP_134759464.1">
    <property type="nucleotide sequence ID" value="NZ_CP038151.1"/>
</dbReference>
<dbReference type="Proteomes" id="UP000295727">
    <property type="component" value="Chromosome 4"/>
</dbReference>
<evidence type="ECO:0000313" key="2">
    <source>
        <dbReference type="Proteomes" id="UP000295727"/>
    </source>
</evidence>
<dbReference type="OrthoDB" id="6058at2"/>
<accession>A0A4V1B0S1</accession>
<evidence type="ECO:0000313" key="1">
    <source>
        <dbReference type="EMBL" id="QBR03753.1"/>
    </source>
</evidence>
<dbReference type="AlphaFoldDB" id="A0A4V1B0S1"/>
<dbReference type="EMBL" id="CP038151">
    <property type="protein sequence ID" value="QBR03753.1"/>
    <property type="molecule type" value="Genomic_DNA"/>
</dbReference>
<proteinExistence type="predicted"/>
<protein>
    <submittedName>
        <fullName evidence="1">Cupin domain-containing protein</fullName>
    </submittedName>
</protein>
<reference evidence="1 2" key="1">
    <citation type="submission" date="2019-03" db="EMBL/GenBank/DDBJ databases">
        <title>Paraburkholderia sp. 7MH5, isolated from subtropical forest soil.</title>
        <authorList>
            <person name="Gao Z.-H."/>
            <person name="Qiu L.-H."/>
        </authorList>
    </citation>
    <scope>NUCLEOTIDE SEQUENCE [LARGE SCALE GENOMIC DNA]</scope>
    <source>
        <strain evidence="1 2">7MH5</strain>
    </source>
</reference>
<dbReference type="Gene3D" id="2.60.120.10">
    <property type="entry name" value="Jelly Rolls"/>
    <property type="match status" value="1"/>
</dbReference>
<dbReference type="InterPro" id="IPR011051">
    <property type="entry name" value="RmlC_Cupin_sf"/>
</dbReference>
<keyword evidence="2" id="KW-1185">Reference proteome</keyword>
<dbReference type="InterPro" id="IPR014710">
    <property type="entry name" value="RmlC-like_jellyroll"/>
</dbReference>
<sequence>MTLPVRWVSRGEMLGKYVAHFGDLRGSDTGLPDSAIPGHYKKILNVFGFDPPQGDDAVNPVGDDAHALIRPQAGFSLGFLKTTPGNGPVIHNHNTNETFMPLGGTWRFIWESGPDHTEFVDLEPYDVISFPPGVPRRFENLKPTRGEAEGLLLAIVAGDAPVSEAMPGVTQMFKDLASGAVKVLSDDGQSVLLTSSKGGFGG</sequence>
<name>A0A4V1B0S1_9BURK</name>
<gene>
    <name evidence="1" type="ORF">E1956_42455</name>
</gene>